<comment type="caution">
    <text evidence="2">The sequence shown here is derived from an EMBL/GenBank/DDBJ whole genome shotgun (WGS) entry which is preliminary data.</text>
</comment>
<evidence type="ECO:0000256" key="1">
    <source>
        <dbReference type="SAM" id="MobiDB-lite"/>
    </source>
</evidence>
<protein>
    <submittedName>
        <fullName evidence="2">Uncharacterized protein</fullName>
    </submittedName>
</protein>
<gene>
    <name evidence="2" type="ORF">RDB_LOCUS51496</name>
</gene>
<feature type="compositionally biased region" description="Polar residues" evidence="1">
    <location>
        <begin position="416"/>
        <end position="439"/>
    </location>
</feature>
<proteinExistence type="predicted"/>
<evidence type="ECO:0000313" key="2">
    <source>
        <dbReference type="EMBL" id="CAE6460967.1"/>
    </source>
</evidence>
<accession>A0A8H3BNJ6</accession>
<feature type="compositionally biased region" description="Basic and acidic residues" evidence="1">
    <location>
        <begin position="446"/>
        <end position="460"/>
    </location>
</feature>
<name>A0A8H3BNJ6_9AGAM</name>
<dbReference type="EMBL" id="CAJMWZ010002724">
    <property type="protein sequence ID" value="CAE6460967.1"/>
    <property type="molecule type" value="Genomic_DNA"/>
</dbReference>
<organism evidence="2 3">
    <name type="scientific">Rhizoctonia solani</name>
    <dbReference type="NCBI Taxonomy" id="456999"/>
    <lineage>
        <taxon>Eukaryota</taxon>
        <taxon>Fungi</taxon>
        <taxon>Dikarya</taxon>
        <taxon>Basidiomycota</taxon>
        <taxon>Agaricomycotina</taxon>
        <taxon>Agaricomycetes</taxon>
        <taxon>Cantharellales</taxon>
        <taxon>Ceratobasidiaceae</taxon>
        <taxon>Rhizoctonia</taxon>
    </lineage>
</organism>
<sequence>MTWAQIWKCNTKDAFFMRAGQYNQYRFSGAEQIQRRVILNRQILYIPINGLRRFFTRLLFRRIHPVERKGYAFARNLFAVLAMGIPVFRTITALIQTKSKHDVQVLVLVGSTGGLGDKLRIQTEISIETNEGAIKPCEQTVRNAYGDGWYSYTILSYACNYSTTLDWDFKPYTYLITANSSSQSPLTYEDMPLVWLANKKEIIDNKGVLPPFYSTPWRPLPGYHSELEAGFVSRGFISSPIMRDPVLNADPEYTYISLYPIAILAATPLTNSTVATARLHLTMKPSLNYLRDREPFNKVNSREQYPLVEAWVDSRTCDFIEDYRSGTILDVLGSVGGLFAILQTIHILLFGRPLLWGLSGTKLINPFGFVGAFDTKDFSRRLHETYGREPTKDNPDPIQTAAFLRDFVIDFGPLTTEASQDQNPTALQPATDRQGTLNSMVPLMPVRRENIMEYESERETNINSSPPRPGAQKAFDTIS</sequence>
<dbReference type="AlphaFoldDB" id="A0A8H3BNJ6"/>
<evidence type="ECO:0000313" key="3">
    <source>
        <dbReference type="Proteomes" id="UP000663850"/>
    </source>
</evidence>
<reference evidence="2" key="1">
    <citation type="submission" date="2021-01" db="EMBL/GenBank/DDBJ databases">
        <authorList>
            <person name="Kaushik A."/>
        </authorList>
    </citation>
    <scope>NUCLEOTIDE SEQUENCE</scope>
    <source>
        <strain evidence="2">Type strain: AG8-Rh-89/</strain>
    </source>
</reference>
<dbReference type="Proteomes" id="UP000663850">
    <property type="component" value="Unassembled WGS sequence"/>
</dbReference>
<feature type="region of interest" description="Disordered" evidence="1">
    <location>
        <begin position="415"/>
        <end position="479"/>
    </location>
</feature>